<name>A0A8M1GAN9_URSMA</name>
<feature type="compositionally biased region" description="Pro residues" evidence="1">
    <location>
        <begin position="156"/>
        <end position="170"/>
    </location>
</feature>
<reference evidence="3" key="1">
    <citation type="submission" date="2025-08" db="UniProtKB">
        <authorList>
            <consortium name="RefSeq"/>
        </authorList>
    </citation>
    <scope>IDENTIFICATION</scope>
    <source>
        <tissue evidence="3">Whole blood</tissue>
    </source>
</reference>
<proteinExistence type="predicted"/>
<evidence type="ECO:0000256" key="1">
    <source>
        <dbReference type="SAM" id="MobiDB-lite"/>
    </source>
</evidence>
<evidence type="ECO:0000313" key="2">
    <source>
        <dbReference type="Proteomes" id="UP000261680"/>
    </source>
</evidence>
<keyword evidence="2" id="KW-1185">Reference proteome</keyword>
<dbReference type="AlphaFoldDB" id="A0A8M1GAN9"/>
<dbReference type="KEGG" id="umr:121103978"/>
<feature type="region of interest" description="Disordered" evidence="1">
    <location>
        <begin position="185"/>
        <end position="204"/>
    </location>
</feature>
<feature type="compositionally biased region" description="Polar residues" evidence="1">
    <location>
        <begin position="1"/>
        <end position="16"/>
    </location>
</feature>
<protein>
    <submittedName>
        <fullName evidence="3">Proline-rich protein HaeIII subfamily 1-like</fullName>
    </submittedName>
</protein>
<evidence type="ECO:0000313" key="3">
    <source>
        <dbReference type="RefSeq" id="XP_040491920.1"/>
    </source>
</evidence>
<feature type="region of interest" description="Disordered" evidence="1">
    <location>
        <begin position="233"/>
        <end position="260"/>
    </location>
</feature>
<gene>
    <name evidence="3" type="primary">LOC121103978</name>
</gene>
<accession>A0A8M1GAN9</accession>
<feature type="compositionally biased region" description="Pro residues" evidence="1">
    <location>
        <begin position="75"/>
        <end position="86"/>
    </location>
</feature>
<dbReference type="RefSeq" id="XP_040491920.1">
    <property type="nucleotide sequence ID" value="XM_040635986.1"/>
</dbReference>
<organism evidence="2 3">
    <name type="scientific">Ursus maritimus</name>
    <name type="common">Polar bear</name>
    <name type="synonym">Thalarctos maritimus</name>
    <dbReference type="NCBI Taxonomy" id="29073"/>
    <lineage>
        <taxon>Eukaryota</taxon>
        <taxon>Metazoa</taxon>
        <taxon>Chordata</taxon>
        <taxon>Craniata</taxon>
        <taxon>Vertebrata</taxon>
        <taxon>Euteleostomi</taxon>
        <taxon>Mammalia</taxon>
        <taxon>Eutheria</taxon>
        <taxon>Laurasiatheria</taxon>
        <taxon>Carnivora</taxon>
        <taxon>Caniformia</taxon>
        <taxon>Ursidae</taxon>
        <taxon>Ursus</taxon>
    </lineage>
</organism>
<feature type="region of interest" description="Disordered" evidence="1">
    <location>
        <begin position="1"/>
        <end position="176"/>
    </location>
</feature>
<feature type="compositionally biased region" description="Basic residues" evidence="1">
    <location>
        <begin position="123"/>
        <end position="133"/>
    </location>
</feature>
<sequence length="306" mass="33441">MTKRVNSYRLQSSTQLRKPKRREITTPGLRVQSTLPVSRPSRPGHRTGTSAAVRKLPAQGRLRQTPGAKRGSAPLGPPPRSPPPENPARTRVPLRPRPRSDPGPPPTPAQLRPRSRSDPGPAPRRRRRWRSRLQPRSGSKEPSAAGRRQGEGAAPAPSPSPDRHPPPPTGDPGAPQLTSVLAARRRRSDLPPLRPRPRIARPAAAFSRDLGRTDRKDPGLCTGESWELRVRPGAARSREIPPRGLSPKAGPRASRGAHLPSEGLTSTRAVASHRIVCNSTAQRWPLRAKLPSSRQLPKFRYSIGLN</sequence>
<dbReference type="GeneID" id="121103978"/>
<dbReference type="Proteomes" id="UP000261680">
    <property type="component" value="Unplaced"/>
</dbReference>